<dbReference type="EMBL" id="BRXR01000001">
    <property type="protein sequence ID" value="GLC30712.1"/>
    <property type="molecule type" value="Genomic_DNA"/>
</dbReference>
<name>A0ABQ5N683_9CLOT</name>
<dbReference type="RefSeq" id="WP_264849991.1">
    <property type="nucleotide sequence ID" value="NZ_BRXR01000001.1"/>
</dbReference>
<protein>
    <recommendedName>
        <fullName evidence="4">ABC transporter permease</fullName>
    </recommendedName>
</protein>
<feature type="transmembrane region" description="Helical" evidence="1">
    <location>
        <begin position="55"/>
        <end position="72"/>
    </location>
</feature>
<comment type="caution">
    <text evidence="2">The sequence shown here is derived from an EMBL/GenBank/DDBJ whole genome shotgun (WGS) entry which is preliminary data.</text>
</comment>
<evidence type="ECO:0000313" key="3">
    <source>
        <dbReference type="Proteomes" id="UP001208567"/>
    </source>
</evidence>
<dbReference type="PANTHER" id="PTHR37305:SF1">
    <property type="entry name" value="MEMBRANE PROTEIN"/>
    <property type="match status" value="1"/>
</dbReference>
<feature type="transmembrane region" description="Helical" evidence="1">
    <location>
        <begin position="139"/>
        <end position="163"/>
    </location>
</feature>
<evidence type="ECO:0000256" key="1">
    <source>
        <dbReference type="SAM" id="Phobius"/>
    </source>
</evidence>
<sequence length="248" mass="27367">MLNYIKAELYRCFNRLYFWVFTGCVAGLALLLNIILKINHVQGMGLTTLTRQTSAAISLPVFLVIILVDMITSEEHKNITLRNVVTFGMSRTKMILCKIISSIILMFIAAFIILIVCYGSGAALFGLGSDFPGTIQSDLLKMVIAIPLWIAAISFGTLLALLFTNNTAFAFIYAGAFVVIKSIIKLLAILVSDKFMKVRDLLITTQLDKVGSVTATSHDYVLAIVSGIVYTAIFITLSVVYFERKEVK</sequence>
<feature type="transmembrane region" description="Helical" evidence="1">
    <location>
        <begin position="16"/>
        <end position="35"/>
    </location>
</feature>
<gene>
    <name evidence="2" type="ORF">bsdE14_21220</name>
</gene>
<feature type="transmembrane region" description="Helical" evidence="1">
    <location>
        <begin position="170"/>
        <end position="191"/>
    </location>
</feature>
<dbReference type="Proteomes" id="UP001208567">
    <property type="component" value="Unassembled WGS sequence"/>
</dbReference>
<keyword evidence="1" id="KW-1133">Transmembrane helix</keyword>
<dbReference type="PANTHER" id="PTHR37305">
    <property type="entry name" value="INTEGRAL MEMBRANE PROTEIN-RELATED"/>
    <property type="match status" value="1"/>
</dbReference>
<evidence type="ECO:0000313" key="2">
    <source>
        <dbReference type="EMBL" id="GLC30712.1"/>
    </source>
</evidence>
<feature type="transmembrane region" description="Helical" evidence="1">
    <location>
        <begin position="220"/>
        <end position="242"/>
    </location>
</feature>
<keyword evidence="3" id="KW-1185">Reference proteome</keyword>
<keyword evidence="1" id="KW-0812">Transmembrane</keyword>
<keyword evidence="1" id="KW-0472">Membrane</keyword>
<reference evidence="2 3" key="1">
    <citation type="journal article" date="2024" name="Int. J. Syst. Evol. Microbiol.">
        <title>Clostridium omnivorum sp. nov., isolated from anoxic soil under the treatment of reductive soil disinfestation.</title>
        <authorList>
            <person name="Ueki A."/>
            <person name="Tonouchi A."/>
            <person name="Kaku N."/>
            <person name="Honma S."/>
            <person name="Ueki K."/>
        </authorList>
    </citation>
    <scope>NUCLEOTIDE SEQUENCE [LARGE SCALE GENOMIC DNA]</scope>
    <source>
        <strain evidence="2 3">E14</strain>
    </source>
</reference>
<accession>A0ABQ5N683</accession>
<evidence type="ECO:0008006" key="4">
    <source>
        <dbReference type="Google" id="ProtNLM"/>
    </source>
</evidence>
<feature type="transmembrane region" description="Helical" evidence="1">
    <location>
        <begin position="99"/>
        <end position="127"/>
    </location>
</feature>
<proteinExistence type="predicted"/>
<organism evidence="2 3">
    <name type="scientific">Clostridium omnivorum</name>
    <dbReference type="NCBI Taxonomy" id="1604902"/>
    <lineage>
        <taxon>Bacteria</taxon>
        <taxon>Bacillati</taxon>
        <taxon>Bacillota</taxon>
        <taxon>Clostridia</taxon>
        <taxon>Eubacteriales</taxon>
        <taxon>Clostridiaceae</taxon>
        <taxon>Clostridium</taxon>
    </lineage>
</organism>